<reference evidence="1 2" key="1">
    <citation type="submission" date="2021-04" db="EMBL/GenBank/DDBJ databases">
        <authorList>
            <person name="Bliznina A."/>
        </authorList>
    </citation>
    <scope>NUCLEOTIDE SEQUENCE [LARGE SCALE GENOMIC DNA]</scope>
</reference>
<proteinExistence type="predicted"/>
<accession>A0ABN7S398</accession>
<organism evidence="1 2">
    <name type="scientific">Oikopleura dioica</name>
    <name type="common">Tunicate</name>
    <dbReference type="NCBI Taxonomy" id="34765"/>
    <lineage>
        <taxon>Eukaryota</taxon>
        <taxon>Metazoa</taxon>
        <taxon>Chordata</taxon>
        <taxon>Tunicata</taxon>
        <taxon>Appendicularia</taxon>
        <taxon>Copelata</taxon>
        <taxon>Oikopleuridae</taxon>
        <taxon>Oikopleura</taxon>
    </lineage>
</organism>
<sequence>MPQPCFDDMKLFIWSGETNPRQSAECGYSSTPVLFIHGCDAEGKSVCCGFSSESRTEKERILLCLNVRMEEHLSDAETVVNFDLTEDQLSDTESIGSASTFIRRATARSSLRSEYSTLDLSKWEAASLASSSVFDDSGNAIMGYRDLVSELRNVERENFTLKPFSGSH</sequence>
<name>A0ABN7S398_OIKDI</name>
<protein>
    <submittedName>
        <fullName evidence="1">Oidioi.mRNA.OKI2018_I69.PAR.g13099.t1.cds</fullName>
    </submittedName>
</protein>
<gene>
    <name evidence="1" type="ORF">OKIOD_LOCUS4657</name>
</gene>
<keyword evidence="2" id="KW-1185">Reference proteome</keyword>
<evidence type="ECO:0000313" key="2">
    <source>
        <dbReference type="Proteomes" id="UP001158576"/>
    </source>
</evidence>
<dbReference type="EMBL" id="OU015568">
    <property type="protein sequence ID" value="CAG5091523.1"/>
    <property type="molecule type" value="Genomic_DNA"/>
</dbReference>
<evidence type="ECO:0000313" key="1">
    <source>
        <dbReference type="EMBL" id="CAG5091523.1"/>
    </source>
</evidence>
<dbReference type="Proteomes" id="UP001158576">
    <property type="component" value="Chromosome PAR"/>
</dbReference>